<keyword evidence="2" id="KW-1185">Reference proteome</keyword>
<evidence type="ECO:0000313" key="1">
    <source>
        <dbReference type="EMBL" id="KAK5834001.1"/>
    </source>
</evidence>
<comment type="caution">
    <text evidence="1">The sequence shown here is derived from an EMBL/GenBank/DDBJ whole genome shotgun (WGS) entry which is preliminary data.</text>
</comment>
<proteinExistence type="predicted"/>
<dbReference type="Proteomes" id="UP001358586">
    <property type="component" value="Chromosome 5"/>
</dbReference>
<dbReference type="EMBL" id="JARKNE010000005">
    <property type="protein sequence ID" value="KAK5834001.1"/>
    <property type="molecule type" value="Genomic_DNA"/>
</dbReference>
<accession>A0ABR0Q491</accession>
<sequence>MEISGPQWVRFFIWLGFKQQLLINIERVRRGLGHNMTCKVMLIGNVFLGLSLGAFGRIEISSFFKVHPRVAVTLLRYEASFAEAGGIAHDRNGKWILGLKSTW</sequence>
<name>A0ABR0Q491_GOSAR</name>
<gene>
    <name evidence="1" type="ORF">PVK06_017870</name>
</gene>
<evidence type="ECO:0000313" key="2">
    <source>
        <dbReference type="Proteomes" id="UP001358586"/>
    </source>
</evidence>
<protein>
    <submittedName>
        <fullName evidence="1">Uncharacterized protein</fullName>
    </submittedName>
</protein>
<reference evidence="1 2" key="1">
    <citation type="submission" date="2023-03" db="EMBL/GenBank/DDBJ databases">
        <title>WGS of Gossypium arboreum.</title>
        <authorList>
            <person name="Yu D."/>
        </authorList>
    </citation>
    <scope>NUCLEOTIDE SEQUENCE [LARGE SCALE GENOMIC DNA]</scope>
    <source>
        <tissue evidence="1">Leaf</tissue>
    </source>
</reference>
<organism evidence="1 2">
    <name type="scientific">Gossypium arboreum</name>
    <name type="common">Tree cotton</name>
    <name type="synonym">Gossypium nanking</name>
    <dbReference type="NCBI Taxonomy" id="29729"/>
    <lineage>
        <taxon>Eukaryota</taxon>
        <taxon>Viridiplantae</taxon>
        <taxon>Streptophyta</taxon>
        <taxon>Embryophyta</taxon>
        <taxon>Tracheophyta</taxon>
        <taxon>Spermatophyta</taxon>
        <taxon>Magnoliopsida</taxon>
        <taxon>eudicotyledons</taxon>
        <taxon>Gunneridae</taxon>
        <taxon>Pentapetalae</taxon>
        <taxon>rosids</taxon>
        <taxon>malvids</taxon>
        <taxon>Malvales</taxon>
        <taxon>Malvaceae</taxon>
        <taxon>Malvoideae</taxon>
        <taxon>Gossypium</taxon>
    </lineage>
</organism>